<comment type="function">
    <text evidence="11">Catalyzes the prenylation of para-hydroxybenzoate (PHB) with an all-trans polyprenyl group. Mediates the second step in the final reaction sequence of ubiquinone-8 (UQ-8) biosynthesis, which is the condensation of the polyisoprenoid side chain with PHB, generating the first membrane-bound Q intermediate 3-octaprenyl-4-hydroxybenzoate.</text>
</comment>
<keyword evidence="10 11" id="KW-0472">Membrane</keyword>
<dbReference type="HAMAP" id="MF_01635">
    <property type="entry name" value="UbiA"/>
    <property type="match status" value="1"/>
</dbReference>
<keyword evidence="9 11" id="KW-1133">Transmembrane helix</keyword>
<keyword evidence="11" id="KW-0460">Magnesium</keyword>
<feature type="transmembrane region" description="Helical" evidence="11">
    <location>
        <begin position="63"/>
        <end position="80"/>
    </location>
</feature>
<dbReference type="FunFam" id="1.10.357.140:FF:000008">
    <property type="entry name" value="4-hydroxybenzoate octaprenyltransferase"/>
    <property type="match status" value="1"/>
</dbReference>
<keyword evidence="7 11" id="KW-0831">Ubiquinone biosynthesis</keyword>
<feature type="transmembrane region" description="Helical" evidence="11">
    <location>
        <begin position="187"/>
        <end position="207"/>
    </location>
</feature>
<evidence type="ECO:0000256" key="8">
    <source>
        <dbReference type="ARBA" id="ARBA00022692"/>
    </source>
</evidence>
<evidence type="ECO:0000256" key="11">
    <source>
        <dbReference type="HAMAP-Rule" id="MF_01635"/>
    </source>
</evidence>
<dbReference type="PROSITE" id="PS00943">
    <property type="entry name" value="UBIA"/>
    <property type="match status" value="1"/>
</dbReference>
<dbReference type="InterPro" id="IPR039653">
    <property type="entry name" value="Prenyltransferase"/>
</dbReference>
<evidence type="ECO:0000256" key="9">
    <source>
        <dbReference type="ARBA" id="ARBA00022989"/>
    </source>
</evidence>
<evidence type="ECO:0000256" key="3">
    <source>
        <dbReference type="ARBA" id="ARBA00005985"/>
    </source>
</evidence>
<feature type="transmembrane region" description="Helical" evidence="11">
    <location>
        <begin position="113"/>
        <end position="134"/>
    </location>
</feature>
<dbReference type="GO" id="GO:0006744">
    <property type="term" value="P:ubiquinone biosynthetic process"/>
    <property type="evidence" value="ECO:0007669"/>
    <property type="project" value="UniProtKB-UniRule"/>
</dbReference>
<dbReference type="EC" id="2.5.1.39" evidence="11 12"/>
<sequence length="308" mass="33963">MKTDHTIKDSVSGGWVEHMPPSMRPYLRLSRYDRPIGFWLLGLPGWIGLAFAALHHGFAQSDLIYALLIAIGAIAMRGAGCTYNDIVDRDLDAKVERTALRPLPAGTITVKQAWIWLVLQCLVGLIVLAFFPRLSQIIALSALGLVAAYPFMKRITFWPQAWLGLTFNWAVLVAYTAKTGEITPALLILYAGLVLWTIGYDTIYACQDVEDDAMIGVKSTARLFGEKTRLWVGLIYGLCAVLMAMAISYEMPSSLPVLALVIAPFFAHFIWQIAKLDAKDGELCLTIFKSNRAAGLILIASLMLAKLL</sequence>
<evidence type="ECO:0000256" key="2">
    <source>
        <dbReference type="ARBA" id="ARBA00004141"/>
    </source>
</evidence>
<feature type="transmembrane region" description="Helical" evidence="11">
    <location>
        <begin position="36"/>
        <end position="54"/>
    </location>
</feature>
<dbReference type="InterPro" id="IPR030470">
    <property type="entry name" value="UbiA_prenylTrfase_CS"/>
</dbReference>
<comment type="similarity">
    <text evidence="3 11">Belongs to the UbiA prenyltransferase family.</text>
</comment>
<comment type="subcellular location">
    <subcellularLocation>
        <location evidence="11">Cell inner membrane</location>
        <topology evidence="11">Multi-pass membrane protein</topology>
    </subcellularLocation>
    <subcellularLocation>
        <location evidence="2">Membrane</location>
        <topology evidence="2">Multi-pass membrane protein</topology>
    </subcellularLocation>
</comment>
<reference evidence="13" key="1">
    <citation type="journal article" date="2020" name="mSystems">
        <title>Genome- and Community-Level Interaction Insights into Carbon Utilization and Element Cycling Functions of Hydrothermarchaeota in Hydrothermal Sediment.</title>
        <authorList>
            <person name="Zhou Z."/>
            <person name="Liu Y."/>
            <person name="Xu W."/>
            <person name="Pan J."/>
            <person name="Luo Z.H."/>
            <person name="Li M."/>
        </authorList>
    </citation>
    <scope>NUCLEOTIDE SEQUENCE [LARGE SCALE GENOMIC DNA]</scope>
    <source>
        <strain evidence="13">HyVt-489</strain>
    </source>
</reference>
<dbReference type="PANTHER" id="PTHR11048:SF28">
    <property type="entry name" value="4-HYDROXYBENZOATE POLYPRENYLTRANSFERASE, MITOCHONDRIAL"/>
    <property type="match status" value="1"/>
</dbReference>
<dbReference type="CDD" id="cd13959">
    <property type="entry name" value="PT_UbiA_COQ2"/>
    <property type="match status" value="1"/>
</dbReference>
<keyword evidence="8 11" id="KW-0812">Transmembrane</keyword>
<dbReference type="InterPro" id="IPR006370">
    <property type="entry name" value="HB_polyprenyltransferase-like"/>
</dbReference>
<evidence type="ECO:0000313" key="13">
    <source>
        <dbReference type="EMBL" id="HFB55512.1"/>
    </source>
</evidence>
<dbReference type="Proteomes" id="UP000886042">
    <property type="component" value="Unassembled WGS sequence"/>
</dbReference>
<feature type="transmembrane region" description="Helical" evidence="11">
    <location>
        <begin position="228"/>
        <end position="247"/>
    </location>
</feature>
<dbReference type="GO" id="GO:0005886">
    <property type="term" value="C:plasma membrane"/>
    <property type="evidence" value="ECO:0007669"/>
    <property type="project" value="UniProtKB-SubCell"/>
</dbReference>
<evidence type="ECO:0000256" key="12">
    <source>
        <dbReference type="NCBIfam" id="TIGR01474"/>
    </source>
</evidence>
<proteinExistence type="inferred from homology"/>
<keyword evidence="4 11" id="KW-1003">Cell membrane</keyword>
<dbReference type="Gene3D" id="1.10.357.140">
    <property type="entry name" value="UbiA prenyltransferase"/>
    <property type="match status" value="1"/>
</dbReference>
<name>A0A7C3G9M3_9PROT</name>
<dbReference type="Pfam" id="PF01040">
    <property type="entry name" value="UbiA"/>
    <property type="match status" value="1"/>
</dbReference>
<dbReference type="Gene3D" id="1.20.120.1780">
    <property type="entry name" value="UbiA prenyltransferase"/>
    <property type="match status" value="1"/>
</dbReference>
<protein>
    <recommendedName>
        <fullName evidence="11 12">4-hydroxybenzoate octaprenyltransferase</fullName>
        <ecNumber evidence="11 12">2.5.1.39</ecNumber>
    </recommendedName>
    <alternativeName>
        <fullName evidence="11">4-HB polyprenyltransferase</fullName>
    </alternativeName>
</protein>
<comment type="cofactor">
    <cofactor evidence="1 11">
        <name>Mg(2+)</name>
        <dbReference type="ChEBI" id="CHEBI:18420"/>
    </cofactor>
</comment>
<evidence type="ECO:0000256" key="5">
    <source>
        <dbReference type="ARBA" id="ARBA00022519"/>
    </source>
</evidence>
<feature type="transmembrane region" description="Helical" evidence="11">
    <location>
        <begin position="253"/>
        <end position="271"/>
    </location>
</feature>
<gene>
    <name evidence="11" type="primary">ubiA</name>
    <name evidence="13" type="ORF">ENJ46_06260</name>
</gene>
<keyword evidence="6 11" id="KW-0808">Transferase</keyword>
<evidence type="ECO:0000256" key="4">
    <source>
        <dbReference type="ARBA" id="ARBA00022475"/>
    </source>
</evidence>
<dbReference type="PANTHER" id="PTHR11048">
    <property type="entry name" value="PRENYLTRANSFERASES"/>
    <property type="match status" value="1"/>
</dbReference>
<comment type="catalytic activity">
    <reaction evidence="11">
        <text>all-trans-octaprenyl diphosphate + 4-hydroxybenzoate = 4-hydroxy-3-(all-trans-octaprenyl)benzoate + diphosphate</text>
        <dbReference type="Rhea" id="RHEA:27782"/>
        <dbReference type="ChEBI" id="CHEBI:1617"/>
        <dbReference type="ChEBI" id="CHEBI:17879"/>
        <dbReference type="ChEBI" id="CHEBI:33019"/>
        <dbReference type="ChEBI" id="CHEBI:57711"/>
        <dbReference type="EC" id="2.5.1.39"/>
    </reaction>
</comment>
<evidence type="ECO:0000256" key="1">
    <source>
        <dbReference type="ARBA" id="ARBA00001946"/>
    </source>
</evidence>
<dbReference type="UniPathway" id="UPA00232"/>
<evidence type="ECO:0000256" key="6">
    <source>
        <dbReference type="ARBA" id="ARBA00022679"/>
    </source>
</evidence>
<feature type="transmembrane region" description="Helical" evidence="11">
    <location>
        <begin position="155"/>
        <end position="175"/>
    </location>
</feature>
<evidence type="ECO:0000256" key="10">
    <source>
        <dbReference type="ARBA" id="ARBA00023136"/>
    </source>
</evidence>
<comment type="caution">
    <text evidence="13">The sequence shown here is derived from an EMBL/GenBank/DDBJ whole genome shotgun (WGS) entry which is preliminary data.</text>
</comment>
<keyword evidence="5 11" id="KW-0997">Cell inner membrane</keyword>
<dbReference type="EMBL" id="DRMN01000403">
    <property type="protein sequence ID" value="HFB55512.1"/>
    <property type="molecule type" value="Genomic_DNA"/>
</dbReference>
<dbReference type="FunFam" id="1.20.120.1780:FF:000001">
    <property type="entry name" value="4-hydroxybenzoate octaprenyltransferase"/>
    <property type="match status" value="1"/>
</dbReference>
<dbReference type="InterPro" id="IPR000537">
    <property type="entry name" value="UbiA_prenyltransferase"/>
</dbReference>
<organism evidence="13">
    <name type="scientific">Hellea balneolensis</name>
    <dbReference type="NCBI Taxonomy" id="287478"/>
    <lineage>
        <taxon>Bacteria</taxon>
        <taxon>Pseudomonadati</taxon>
        <taxon>Pseudomonadota</taxon>
        <taxon>Alphaproteobacteria</taxon>
        <taxon>Maricaulales</taxon>
        <taxon>Robiginitomaculaceae</taxon>
        <taxon>Hellea</taxon>
    </lineage>
</organism>
<dbReference type="GO" id="GO:0008412">
    <property type="term" value="F:4-hydroxybenzoate polyprenyltransferase activity"/>
    <property type="evidence" value="ECO:0007669"/>
    <property type="project" value="UniProtKB-UniRule"/>
</dbReference>
<dbReference type="InterPro" id="IPR044878">
    <property type="entry name" value="UbiA_sf"/>
</dbReference>
<accession>A0A7C3G9M3</accession>
<comment type="pathway">
    <text evidence="11">Cofactor biosynthesis; ubiquinone biosynthesis.</text>
</comment>
<dbReference type="NCBIfam" id="TIGR01474">
    <property type="entry name" value="ubiA_proteo"/>
    <property type="match status" value="1"/>
</dbReference>
<dbReference type="AlphaFoldDB" id="A0A7C3G9M3"/>
<evidence type="ECO:0000256" key="7">
    <source>
        <dbReference type="ARBA" id="ARBA00022688"/>
    </source>
</evidence>